<comment type="caution">
    <text evidence="9">The sequence shown here is derived from an EMBL/GenBank/DDBJ whole genome shotgun (WGS) entry which is preliminary data.</text>
</comment>
<keyword evidence="10" id="KW-1185">Reference proteome</keyword>
<dbReference type="InterPro" id="IPR014729">
    <property type="entry name" value="Rossmann-like_a/b/a_fold"/>
</dbReference>
<reference evidence="9" key="1">
    <citation type="submission" date="2021-06" db="EMBL/GenBank/DDBJ databases">
        <authorList>
            <person name="Kallberg Y."/>
            <person name="Tangrot J."/>
            <person name="Rosling A."/>
        </authorList>
    </citation>
    <scope>NUCLEOTIDE SEQUENCE</scope>
    <source>
        <strain evidence="9">AZ414A</strain>
    </source>
</reference>
<evidence type="ECO:0000256" key="4">
    <source>
        <dbReference type="ARBA" id="ARBA00022741"/>
    </source>
</evidence>
<keyword evidence="3" id="KW-0436">Ligase</keyword>
<feature type="domain" description="Leucyl-tRNA synthetase editing" evidence="8">
    <location>
        <begin position="62"/>
        <end position="171"/>
    </location>
</feature>
<comment type="similarity">
    <text evidence="1">Belongs to the class-I aminoacyl-tRNA synthetase family.</text>
</comment>
<dbReference type="Pfam" id="PF13603">
    <property type="entry name" value="tRNA-synt_1_2"/>
    <property type="match status" value="1"/>
</dbReference>
<dbReference type="GO" id="GO:0004823">
    <property type="term" value="F:leucine-tRNA ligase activity"/>
    <property type="evidence" value="ECO:0007669"/>
    <property type="project" value="UniProtKB-EC"/>
</dbReference>
<evidence type="ECO:0000256" key="1">
    <source>
        <dbReference type="ARBA" id="ARBA00005594"/>
    </source>
</evidence>
<evidence type="ECO:0000313" key="9">
    <source>
        <dbReference type="EMBL" id="CAG8433170.1"/>
    </source>
</evidence>
<dbReference type="PRINTS" id="PR00985">
    <property type="entry name" value="TRNASYNTHLEU"/>
</dbReference>
<dbReference type="PANTHER" id="PTHR43740">
    <property type="entry name" value="LEUCYL-TRNA SYNTHETASE"/>
    <property type="match status" value="1"/>
</dbReference>
<evidence type="ECO:0000259" key="8">
    <source>
        <dbReference type="Pfam" id="PF13603"/>
    </source>
</evidence>
<evidence type="ECO:0000313" key="10">
    <source>
        <dbReference type="Proteomes" id="UP000789706"/>
    </source>
</evidence>
<keyword evidence="5" id="KW-0067">ATP-binding</keyword>
<dbReference type="SUPFAM" id="SSF50677">
    <property type="entry name" value="ValRS/IleRS/LeuRS editing domain"/>
    <property type="match status" value="1"/>
</dbReference>
<sequence>MAYQNEALVNWDPIDQTVLANEQVDSEGRSWRSGAKDLLNDLDTLDKWPDRVKQMQRFWIGKSEGINTGMFATHPFTGLSIPLYIASYVISDYGTGAVMGVPAHDKRDWEFFKRNFHDNDNINIKRAVRPVKKDDKDDDNKVFTSFGILTENCGQYAGLTSEEAMKKIVQDAYKSGYGRFSVQIVPVPESELPVLLPTNVSFTGRNGSPLKQAYDWINCKCPKCQGPAQRDTDTMDTFVDSSWYFMRYTDPKNNSLPFDKEKASELIPVDMYIGGGMVHGKTFKDPITKRFLKPEEVDLTNPNNPIQISSGLTSLVSYEKMSKSKYNGVDPEVTDATRLHILSKAPVSEVLEWEESSIVGIQRWILRVKRLVENVVENNHHLNNNLSTNNSSYVQNFVGDLNLMSDNSI</sequence>
<keyword evidence="6" id="KW-0648">Protein biosynthesis</keyword>
<organism evidence="9 10">
    <name type="scientific">Diversispora eburnea</name>
    <dbReference type="NCBI Taxonomy" id="1213867"/>
    <lineage>
        <taxon>Eukaryota</taxon>
        <taxon>Fungi</taxon>
        <taxon>Fungi incertae sedis</taxon>
        <taxon>Mucoromycota</taxon>
        <taxon>Glomeromycotina</taxon>
        <taxon>Glomeromycetes</taxon>
        <taxon>Diversisporales</taxon>
        <taxon>Diversisporaceae</taxon>
        <taxon>Diversispora</taxon>
    </lineage>
</organism>
<evidence type="ECO:0000256" key="3">
    <source>
        <dbReference type="ARBA" id="ARBA00022598"/>
    </source>
</evidence>
<dbReference type="GO" id="GO:0005739">
    <property type="term" value="C:mitochondrion"/>
    <property type="evidence" value="ECO:0007669"/>
    <property type="project" value="TreeGrafter"/>
</dbReference>
<dbReference type="GO" id="GO:0005524">
    <property type="term" value="F:ATP binding"/>
    <property type="evidence" value="ECO:0007669"/>
    <property type="project" value="UniProtKB-KW"/>
</dbReference>
<keyword evidence="7" id="KW-0030">Aminoacyl-tRNA synthetase</keyword>
<dbReference type="Gene3D" id="3.90.740.10">
    <property type="entry name" value="Valyl/Leucyl/Isoleucyl-tRNA synthetase, editing domain"/>
    <property type="match status" value="1"/>
</dbReference>
<dbReference type="EC" id="6.1.1.4" evidence="2"/>
<dbReference type="GO" id="GO:0032543">
    <property type="term" value="P:mitochondrial translation"/>
    <property type="evidence" value="ECO:0007669"/>
    <property type="project" value="TreeGrafter"/>
</dbReference>
<protein>
    <recommendedName>
        <fullName evidence="2">leucine--tRNA ligase</fullName>
        <ecNumber evidence="2">6.1.1.4</ecNumber>
    </recommendedName>
</protein>
<dbReference type="GO" id="GO:0002161">
    <property type="term" value="F:aminoacyl-tRNA deacylase activity"/>
    <property type="evidence" value="ECO:0007669"/>
    <property type="project" value="InterPro"/>
</dbReference>
<dbReference type="AlphaFoldDB" id="A0A9N8V0S6"/>
<gene>
    <name evidence="9" type="ORF">DEBURN_LOCUS374</name>
</gene>
<name>A0A9N8V0S6_9GLOM</name>
<dbReference type="InterPro" id="IPR025709">
    <property type="entry name" value="Leu_tRNA-synth_edit"/>
</dbReference>
<keyword evidence="4" id="KW-0547">Nucleotide-binding</keyword>
<dbReference type="GO" id="GO:0006429">
    <property type="term" value="P:leucyl-tRNA aminoacylation"/>
    <property type="evidence" value="ECO:0007669"/>
    <property type="project" value="InterPro"/>
</dbReference>
<evidence type="ECO:0000256" key="2">
    <source>
        <dbReference type="ARBA" id="ARBA00013164"/>
    </source>
</evidence>
<dbReference type="SUPFAM" id="SSF52374">
    <property type="entry name" value="Nucleotidylyl transferase"/>
    <property type="match status" value="1"/>
</dbReference>
<evidence type="ECO:0000256" key="6">
    <source>
        <dbReference type="ARBA" id="ARBA00022917"/>
    </source>
</evidence>
<dbReference type="Gene3D" id="1.10.730.10">
    <property type="entry name" value="Isoleucyl-tRNA Synthetase, Domain 1"/>
    <property type="match status" value="1"/>
</dbReference>
<dbReference type="Gene3D" id="3.40.50.620">
    <property type="entry name" value="HUPs"/>
    <property type="match status" value="1"/>
</dbReference>
<dbReference type="PANTHER" id="PTHR43740:SF2">
    <property type="entry name" value="LEUCINE--TRNA LIGASE, MITOCHONDRIAL"/>
    <property type="match status" value="1"/>
</dbReference>
<accession>A0A9N8V0S6</accession>
<dbReference type="OrthoDB" id="15954at2759"/>
<dbReference type="Proteomes" id="UP000789706">
    <property type="component" value="Unassembled WGS sequence"/>
</dbReference>
<proteinExistence type="inferred from homology"/>
<dbReference type="InterPro" id="IPR009008">
    <property type="entry name" value="Val/Leu/Ile-tRNA-synth_edit"/>
</dbReference>
<dbReference type="EMBL" id="CAJVPK010000012">
    <property type="protein sequence ID" value="CAG8433170.1"/>
    <property type="molecule type" value="Genomic_DNA"/>
</dbReference>
<dbReference type="InterPro" id="IPR002302">
    <property type="entry name" value="Leu-tRNA-ligase"/>
</dbReference>
<evidence type="ECO:0000256" key="5">
    <source>
        <dbReference type="ARBA" id="ARBA00022840"/>
    </source>
</evidence>
<evidence type="ECO:0000256" key="7">
    <source>
        <dbReference type="ARBA" id="ARBA00023146"/>
    </source>
</evidence>